<proteinExistence type="inferred from homology"/>
<gene>
    <name evidence="5" type="primary">LOC103524975</name>
</gene>
<dbReference type="GO" id="GO:0005634">
    <property type="term" value="C:nucleus"/>
    <property type="evidence" value="ECO:0007669"/>
    <property type="project" value="TreeGrafter"/>
</dbReference>
<reference evidence="5" key="1">
    <citation type="submission" date="2025-08" db="UniProtKB">
        <authorList>
            <consortium name="RefSeq"/>
        </authorList>
    </citation>
    <scope>IDENTIFICATION</scope>
</reference>
<evidence type="ECO:0000259" key="3">
    <source>
        <dbReference type="Pfam" id="PF21057"/>
    </source>
</evidence>
<dbReference type="InterPro" id="IPR008493">
    <property type="entry name" value="Hikeshi-like_N"/>
</dbReference>
<dbReference type="RefSeq" id="XP_008488241.1">
    <property type="nucleotide sequence ID" value="XM_008490019.3"/>
</dbReference>
<feature type="domain" description="Hikeshi-like C-terminal" evidence="3">
    <location>
        <begin position="142"/>
        <end position="201"/>
    </location>
</feature>
<dbReference type="GeneID" id="103524975"/>
<dbReference type="AlphaFoldDB" id="A0A1S3DVF9"/>
<protein>
    <submittedName>
        <fullName evidence="5">Protein OPI10 homolog</fullName>
    </submittedName>
</protein>
<dbReference type="InterPro" id="IPR048364">
    <property type="entry name" value="Hikeshi-like_C"/>
</dbReference>
<dbReference type="GO" id="GO:0006606">
    <property type="term" value="P:protein import into nucleus"/>
    <property type="evidence" value="ECO:0007669"/>
    <property type="project" value="TreeGrafter"/>
</dbReference>
<dbReference type="GO" id="GO:0005829">
    <property type="term" value="C:cytosol"/>
    <property type="evidence" value="ECO:0007669"/>
    <property type="project" value="TreeGrafter"/>
</dbReference>
<dbReference type="Pfam" id="PF21057">
    <property type="entry name" value="Hikeshi-like_C"/>
    <property type="match status" value="1"/>
</dbReference>
<evidence type="ECO:0000259" key="2">
    <source>
        <dbReference type="Pfam" id="PF05603"/>
    </source>
</evidence>
<comment type="similarity">
    <text evidence="1">Belongs to the OPI10 family.</text>
</comment>
<sequence>MFAILVSGRLVQTNYELVAENRFLFTIPEADTINHIAVFMTGTTPFPEGTGGMVYFNWPEPDSPSNWKLLGVIANEKPSSIFKISNLKSTENTLVNGCTSVALYNPFGQQPISRNAQIGISVEPIEVVNQHLASKSNESLSNFVQFCQKMVTSFVNYISSFSTTQASMVPNPNETYVPISSVQNWYQNFERKLALNPNFWQSL</sequence>
<dbReference type="PANTHER" id="PTHR12925">
    <property type="entry name" value="HIKESHI FAMILY MEMBER"/>
    <property type="match status" value="1"/>
</dbReference>
<name>A0A1S3DVF9_DIACI</name>
<keyword evidence="4" id="KW-1185">Reference proteome</keyword>
<dbReference type="KEGG" id="dci:103524975"/>
<dbReference type="InterPro" id="IPR031318">
    <property type="entry name" value="OPI10"/>
</dbReference>
<dbReference type="PaxDb" id="121845-A0A1S3DVF9"/>
<dbReference type="STRING" id="121845.A0A1S3DVF9"/>
<feature type="domain" description="Hikeshi-like N-terminal" evidence="2">
    <location>
        <begin position="6"/>
        <end position="137"/>
    </location>
</feature>
<dbReference type="OrthoDB" id="10248398at2759"/>
<evidence type="ECO:0000313" key="5">
    <source>
        <dbReference type="RefSeq" id="XP_008488241.1"/>
    </source>
</evidence>
<dbReference type="Proteomes" id="UP000079169">
    <property type="component" value="Unplaced"/>
</dbReference>
<dbReference type="OMA" id="WWAKFER"/>
<dbReference type="Pfam" id="PF05603">
    <property type="entry name" value="Hikeshi-like_N"/>
    <property type="match status" value="1"/>
</dbReference>
<evidence type="ECO:0000256" key="1">
    <source>
        <dbReference type="ARBA" id="ARBA00006623"/>
    </source>
</evidence>
<dbReference type="GO" id="GO:0061608">
    <property type="term" value="F:nuclear import signal receptor activity"/>
    <property type="evidence" value="ECO:0007669"/>
    <property type="project" value="TreeGrafter"/>
</dbReference>
<evidence type="ECO:0000313" key="4">
    <source>
        <dbReference type="Proteomes" id="UP000079169"/>
    </source>
</evidence>
<accession>A0A1S3DVF9</accession>
<dbReference type="GO" id="GO:0030544">
    <property type="term" value="F:Hsp70 protein binding"/>
    <property type="evidence" value="ECO:0007669"/>
    <property type="project" value="TreeGrafter"/>
</dbReference>
<dbReference type="PANTHER" id="PTHR12925:SF0">
    <property type="entry name" value="PROTEIN HIKESHI"/>
    <property type="match status" value="1"/>
</dbReference>
<organism evidence="4 5">
    <name type="scientific">Diaphorina citri</name>
    <name type="common">Asian citrus psyllid</name>
    <dbReference type="NCBI Taxonomy" id="121845"/>
    <lineage>
        <taxon>Eukaryota</taxon>
        <taxon>Metazoa</taxon>
        <taxon>Ecdysozoa</taxon>
        <taxon>Arthropoda</taxon>
        <taxon>Hexapoda</taxon>
        <taxon>Insecta</taxon>
        <taxon>Pterygota</taxon>
        <taxon>Neoptera</taxon>
        <taxon>Paraneoptera</taxon>
        <taxon>Hemiptera</taxon>
        <taxon>Sternorrhyncha</taxon>
        <taxon>Psylloidea</taxon>
        <taxon>Psyllidae</taxon>
        <taxon>Diaphorininae</taxon>
        <taxon>Diaphorina</taxon>
    </lineage>
</organism>